<dbReference type="Pfam" id="PF07690">
    <property type="entry name" value="MFS_1"/>
    <property type="match status" value="1"/>
</dbReference>
<dbReference type="PANTHER" id="PTHR42718:SF47">
    <property type="entry name" value="METHYL VIOLOGEN RESISTANCE PROTEIN SMVA"/>
    <property type="match status" value="1"/>
</dbReference>
<reference evidence="9 10" key="1">
    <citation type="submission" date="2020-04" db="EMBL/GenBank/DDBJ databases">
        <title>MicrobeNet Type strains.</title>
        <authorList>
            <person name="Nicholson A.C."/>
        </authorList>
    </citation>
    <scope>NUCLEOTIDE SEQUENCE [LARGE SCALE GENOMIC DNA]</scope>
    <source>
        <strain evidence="9 10">DSM 44960</strain>
    </source>
</reference>
<feature type="transmembrane region" description="Helical" evidence="7">
    <location>
        <begin position="394"/>
        <end position="412"/>
    </location>
</feature>
<dbReference type="AlphaFoldDB" id="A0A846W1X2"/>
<evidence type="ECO:0000256" key="1">
    <source>
        <dbReference type="ARBA" id="ARBA00004651"/>
    </source>
</evidence>
<feature type="transmembrane region" description="Helical" evidence="7">
    <location>
        <begin position="125"/>
        <end position="145"/>
    </location>
</feature>
<feature type="transmembrane region" description="Helical" evidence="7">
    <location>
        <begin position="212"/>
        <end position="233"/>
    </location>
</feature>
<dbReference type="Proteomes" id="UP000572007">
    <property type="component" value="Unassembled WGS sequence"/>
</dbReference>
<feature type="transmembrane region" description="Helical" evidence="7">
    <location>
        <begin position="254"/>
        <end position="278"/>
    </location>
</feature>
<evidence type="ECO:0000256" key="2">
    <source>
        <dbReference type="ARBA" id="ARBA00022448"/>
    </source>
</evidence>
<organism evidence="9 10">
    <name type="scientific">Nocardia coubleae</name>
    <dbReference type="NCBI Taxonomy" id="356147"/>
    <lineage>
        <taxon>Bacteria</taxon>
        <taxon>Bacillati</taxon>
        <taxon>Actinomycetota</taxon>
        <taxon>Actinomycetes</taxon>
        <taxon>Mycobacteriales</taxon>
        <taxon>Nocardiaceae</taxon>
        <taxon>Nocardia</taxon>
    </lineage>
</organism>
<dbReference type="CDD" id="cd17321">
    <property type="entry name" value="MFS_MMR_MDR_like"/>
    <property type="match status" value="1"/>
</dbReference>
<dbReference type="PROSITE" id="PS50850">
    <property type="entry name" value="MFS"/>
    <property type="match status" value="1"/>
</dbReference>
<protein>
    <submittedName>
        <fullName evidence="9">MFS transporter</fullName>
    </submittedName>
</protein>
<keyword evidence="2" id="KW-0813">Transport</keyword>
<feature type="transmembrane region" description="Helical" evidence="7">
    <location>
        <begin position="34"/>
        <end position="55"/>
    </location>
</feature>
<dbReference type="EMBL" id="JAAXOM010000001">
    <property type="protein sequence ID" value="NKX86883.1"/>
    <property type="molecule type" value="Genomic_DNA"/>
</dbReference>
<evidence type="ECO:0000256" key="6">
    <source>
        <dbReference type="ARBA" id="ARBA00023136"/>
    </source>
</evidence>
<feature type="transmembrane region" description="Helical" evidence="7">
    <location>
        <begin position="352"/>
        <end position="373"/>
    </location>
</feature>
<keyword evidence="6 7" id="KW-0472">Membrane</keyword>
<comment type="caution">
    <text evidence="9">The sequence shown here is derived from an EMBL/GenBank/DDBJ whole genome shotgun (WGS) entry which is preliminary data.</text>
</comment>
<feature type="transmembrane region" description="Helical" evidence="7">
    <location>
        <begin position="92"/>
        <end position="113"/>
    </location>
</feature>
<keyword evidence="10" id="KW-1185">Reference proteome</keyword>
<dbReference type="InterPro" id="IPR036259">
    <property type="entry name" value="MFS_trans_sf"/>
</dbReference>
<feature type="domain" description="Major facilitator superfamily (MFS) profile" evidence="8">
    <location>
        <begin position="1"/>
        <end position="485"/>
    </location>
</feature>
<evidence type="ECO:0000313" key="10">
    <source>
        <dbReference type="Proteomes" id="UP000572007"/>
    </source>
</evidence>
<feature type="transmembrane region" description="Helical" evidence="7">
    <location>
        <begin position="290"/>
        <end position="308"/>
    </location>
</feature>
<evidence type="ECO:0000259" key="8">
    <source>
        <dbReference type="PROSITE" id="PS50850"/>
    </source>
</evidence>
<dbReference type="Gene3D" id="1.20.1720.10">
    <property type="entry name" value="Multidrug resistance protein D"/>
    <property type="match status" value="1"/>
</dbReference>
<comment type="subcellular location">
    <subcellularLocation>
        <location evidence="1">Cell membrane</location>
        <topology evidence="1">Multi-pass membrane protein</topology>
    </subcellularLocation>
</comment>
<evidence type="ECO:0000256" key="3">
    <source>
        <dbReference type="ARBA" id="ARBA00022475"/>
    </source>
</evidence>
<name>A0A846W1X2_9NOCA</name>
<keyword evidence="5 7" id="KW-1133">Transmembrane helix</keyword>
<dbReference type="GO" id="GO:0022857">
    <property type="term" value="F:transmembrane transporter activity"/>
    <property type="evidence" value="ECO:0007669"/>
    <property type="project" value="InterPro"/>
</dbReference>
<feature type="transmembrane region" description="Helical" evidence="7">
    <location>
        <begin position="67"/>
        <end position="86"/>
    </location>
</feature>
<accession>A0A846W1X2</accession>
<dbReference type="PANTHER" id="PTHR42718">
    <property type="entry name" value="MAJOR FACILITATOR SUPERFAMILY MULTIDRUG TRANSPORTER MFSC"/>
    <property type="match status" value="1"/>
</dbReference>
<evidence type="ECO:0000313" key="9">
    <source>
        <dbReference type="EMBL" id="NKX86883.1"/>
    </source>
</evidence>
<evidence type="ECO:0000256" key="7">
    <source>
        <dbReference type="SAM" id="Phobius"/>
    </source>
</evidence>
<dbReference type="GO" id="GO:0005886">
    <property type="term" value="C:plasma membrane"/>
    <property type="evidence" value="ECO:0007669"/>
    <property type="project" value="UniProtKB-SubCell"/>
</dbReference>
<keyword evidence="3" id="KW-1003">Cell membrane</keyword>
<dbReference type="Gene3D" id="1.20.1250.20">
    <property type="entry name" value="MFS general substrate transporter like domains"/>
    <property type="match status" value="1"/>
</dbReference>
<feature type="transmembrane region" description="Helical" evidence="7">
    <location>
        <begin position="189"/>
        <end position="206"/>
    </location>
</feature>
<evidence type="ECO:0000256" key="4">
    <source>
        <dbReference type="ARBA" id="ARBA00022692"/>
    </source>
</evidence>
<sequence>MLAVLCASVFLVMMDVTILNVALPALITDLQPDPLTQLWIVDIYSLLLGGLLVLCGGLGDRIGRKRMFLAGWVVFALASVIAATASASWQLILGRALCAIGAAMLMPSTVSMIRNIFTDDRERVRAIAVWSAVTGLGAAAGPVVGGLLVQNYGWRSAFWLNVPCAIALLLVAIPLLPEFRSPSRGSLDWVGAVLSVVGIMTLAWGIKHTAAGGLTLGDVLVLALAMGLLVLFARRQLRLDDPLLDVRLFRRGPFTAATIATFVPQVALGAMLLLFTLWLQYIQGYSPIQAGLRILPVAFAALVGALIAPHVMDKAGVRTTMGASLVAVVAGFITLGFAPVPTTYPTIAGVQIALGLGAGVVTTIASSVLVAAVPADRAGQAGAVSETSYDLGQGVGVALLGSIHGAIFATHMTDLPLTGADLDSARGSVGGAAAVAARVGGQAGETIMDQARSAFDAALTTTAFVGAVITVLAALLVVRLTPRAFTMSTSGGEYEKTRKDFADR</sequence>
<feature type="transmembrane region" description="Helical" evidence="7">
    <location>
        <begin position="157"/>
        <end position="177"/>
    </location>
</feature>
<dbReference type="SUPFAM" id="SSF103473">
    <property type="entry name" value="MFS general substrate transporter"/>
    <property type="match status" value="1"/>
</dbReference>
<feature type="transmembrane region" description="Helical" evidence="7">
    <location>
        <begin position="320"/>
        <end position="340"/>
    </location>
</feature>
<keyword evidence="4 7" id="KW-0812">Transmembrane</keyword>
<evidence type="ECO:0000256" key="5">
    <source>
        <dbReference type="ARBA" id="ARBA00022989"/>
    </source>
</evidence>
<dbReference type="PRINTS" id="PR01036">
    <property type="entry name" value="TCRTETB"/>
</dbReference>
<dbReference type="InterPro" id="IPR020846">
    <property type="entry name" value="MFS_dom"/>
</dbReference>
<feature type="transmembrane region" description="Helical" evidence="7">
    <location>
        <begin position="457"/>
        <end position="478"/>
    </location>
</feature>
<dbReference type="InterPro" id="IPR011701">
    <property type="entry name" value="MFS"/>
</dbReference>
<proteinExistence type="predicted"/>
<gene>
    <name evidence="9" type="ORF">HGA10_06090</name>
</gene>